<dbReference type="RefSeq" id="WP_144688894.1">
    <property type="nucleotide sequence ID" value="NZ_VLLQ01000014.1"/>
</dbReference>
<proteinExistence type="predicted"/>
<feature type="region of interest" description="Disordered" evidence="1">
    <location>
        <begin position="26"/>
        <end position="55"/>
    </location>
</feature>
<dbReference type="AlphaFoldDB" id="A0A7K0GB67"/>
<keyword evidence="3" id="KW-1185">Reference proteome</keyword>
<evidence type="ECO:0000313" key="2">
    <source>
        <dbReference type="EMBL" id="MRX80862.1"/>
    </source>
</evidence>
<sequence length="257" mass="28276">MKRFWMIAAMGALAIVLTGCNNGGGAEPSAAGSQSAGQDASAGAASAQQSTVEAGSPEEVLANIQADFNDTAQKLYDEQAAMFDEVGESFDDYTANQQLVNDWYALALSETEALGERTYENSKVYFQSVINTVDPSDDDAIHDAIEAYYDAIYEDAYGDYYDAVYEDAFKDAYDQFYDGILADALDAEDYGVVSDARSEEYDSWSDARSDIYNAISDARSDVYDVSSDAYSAYYDDEFILDEIFRDPVVNVKKNDEE</sequence>
<evidence type="ECO:0000313" key="3">
    <source>
        <dbReference type="Proteomes" id="UP000470010"/>
    </source>
</evidence>
<organism evidence="2 3">
    <name type="scientific">Enorma shizhengliae</name>
    <dbReference type="NCBI Taxonomy" id="2606615"/>
    <lineage>
        <taxon>Bacteria</taxon>
        <taxon>Bacillati</taxon>
        <taxon>Actinomycetota</taxon>
        <taxon>Coriobacteriia</taxon>
        <taxon>Coriobacteriales</taxon>
        <taxon>Coriobacteriaceae</taxon>
        <taxon>Enorma</taxon>
    </lineage>
</organism>
<feature type="compositionally biased region" description="Low complexity" evidence="1">
    <location>
        <begin position="27"/>
        <end position="50"/>
    </location>
</feature>
<reference evidence="3" key="1">
    <citation type="submission" date="2019-08" db="EMBL/GenBank/DDBJ databases">
        <title>Arthrobacter sp. nov., isolated from plateau pika and Tibetan wild ass.</title>
        <authorList>
            <person name="Ge Y."/>
        </authorList>
    </citation>
    <scope>NUCLEOTIDE SEQUENCE [LARGE SCALE GENOMIC DNA]</scope>
    <source>
        <strain evidence="3">HF-1365</strain>
    </source>
</reference>
<dbReference type="EMBL" id="VTFZ01000016">
    <property type="protein sequence ID" value="MRX80862.1"/>
    <property type="molecule type" value="Genomic_DNA"/>
</dbReference>
<name>A0A7K0GB67_9ACTN</name>
<comment type="caution">
    <text evidence="2">The sequence shown here is derived from an EMBL/GenBank/DDBJ whole genome shotgun (WGS) entry which is preliminary data.</text>
</comment>
<dbReference type="PROSITE" id="PS51257">
    <property type="entry name" value="PROKAR_LIPOPROTEIN"/>
    <property type="match status" value="1"/>
</dbReference>
<accession>A0A7K0GB67</accession>
<evidence type="ECO:0000256" key="1">
    <source>
        <dbReference type="SAM" id="MobiDB-lite"/>
    </source>
</evidence>
<gene>
    <name evidence="2" type="ORF">GJE22_09745</name>
</gene>
<evidence type="ECO:0008006" key="4">
    <source>
        <dbReference type="Google" id="ProtNLM"/>
    </source>
</evidence>
<protein>
    <recommendedName>
        <fullName evidence="4">Lipoprotein</fullName>
    </recommendedName>
</protein>
<dbReference type="Proteomes" id="UP000470010">
    <property type="component" value="Unassembled WGS sequence"/>
</dbReference>